<sequence length="52" mass="5862">MKQYYIFNTDKSKRIVLCVAHTLNAVECGGREYGDSKGALKLLESSICHKIE</sequence>
<proteinExistence type="predicted"/>
<dbReference type="EMBL" id="CP145316">
    <property type="protein sequence ID" value="XAM17529.1"/>
    <property type="molecule type" value="Genomic_DNA"/>
</dbReference>
<organism evidence="1 2">
    <name type="scientific">Helicobacter mastomyrinus</name>
    <dbReference type="NCBI Taxonomy" id="287948"/>
    <lineage>
        <taxon>Bacteria</taxon>
        <taxon>Pseudomonadati</taxon>
        <taxon>Campylobacterota</taxon>
        <taxon>Epsilonproteobacteria</taxon>
        <taxon>Campylobacterales</taxon>
        <taxon>Helicobacteraceae</taxon>
        <taxon>Helicobacter</taxon>
    </lineage>
</organism>
<name>A0ABZ3F548_9HELI</name>
<reference evidence="1 2" key="1">
    <citation type="submission" date="2024-02" db="EMBL/GenBank/DDBJ databases">
        <title>Genome and pathogenicity analysis of Helicobacter mastomyrinus isolated from mice.</title>
        <authorList>
            <person name="Zhu L."/>
        </authorList>
    </citation>
    <scope>NUCLEOTIDE SEQUENCE [LARGE SCALE GENOMIC DNA]</scope>
    <source>
        <strain evidence="1 2">Hm-17</strain>
    </source>
</reference>
<dbReference type="RefSeq" id="WP_343353190.1">
    <property type="nucleotide sequence ID" value="NZ_CP145316.1"/>
</dbReference>
<keyword evidence="2" id="KW-1185">Reference proteome</keyword>
<evidence type="ECO:0000313" key="2">
    <source>
        <dbReference type="Proteomes" id="UP001434737"/>
    </source>
</evidence>
<accession>A0ABZ3F548</accession>
<gene>
    <name evidence="1" type="ORF">V3I05_07525</name>
</gene>
<protein>
    <submittedName>
        <fullName evidence="1">Uncharacterized protein</fullName>
    </submittedName>
</protein>
<dbReference type="Proteomes" id="UP001434737">
    <property type="component" value="Chromosome"/>
</dbReference>
<evidence type="ECO:0000313" key="1">
    <source>
        <dbReference type="EMBL" id="XAM17529.1"/>
    </source>
</evidence>